<evidence type="ECO:0000313" key="2">
    <source>
        <dbReference type="EMBL" id="WPU65189.1"/>
    </source>
</evidence>
<organism evidence="2 3">
    <name type="scientific">Peredibacter starrii</name>
    <dbReference type="NCBI Taxonomy" id="28202"/>
    <lineage>
        <taxon>Bacteria</taxon>
        <taxon>Pseudomonadati</taxon>
        <taxon>Bdellovibrionota</taxon>
        <taxon>Bacteriovoracia</taxon>
        <taxon>Bacteriovoracales</taxon>
        <taxon>Bacteriovoracaceae</taxon>
        <taxon>Peredibacter</taxon>
    </lineage>
</organism>
<dbReference type="EMBL" id="CP139487">
    <property type="protein sequence ID" value="WPU65189.1"/>
    <property type="molecule type" value="Genomic_DNA"/>
</dbReference>
<keyword evidence="1" id="KW-0732">Signal</keyword>
<proteinExistence type="predicted"/>
<evidence type="ECO:0000313" key="3">
    <source>
        <dbReference type="Proteomes" id="UP001324634"/>
    </source>
</evidence>
<dbReference type="Proteomes" id="UP001324634">
    <property type="component" value="Chromosome"/>
</dbReference>
<accession>A0AAX4HPE3</accession>
<protein>
    <submittedName>
        <fullName evidence="2">Uncharacterized protein</fullName>
    </submittedName>
</protein>
<dbReference type="RefSeq" id="WP_321395307.1">
    <property type="nucleotide sequence ID" value="NZ_CP139487.1"/>
</dbReference>
<name>A0AAX4HPE3_9BACT</name>
<dbReference type="AlphaFoldDB" id="A0AAX4HPE3"/>
<evidence type="ECO:0000256" key="1">
    <source>
        <dbReference type="SAM" id="SignalP"/>
    </source>
</evidence>
<sequence>MKTIFAVAMIALSATSFAASKGSSLFLESYYGKLSVVGGKYACTLTNTTGADLDVKRVEFALERRAGKNRDLVSTKSVNSVVYANETTTVVSNASQAFIAHSCKFLAR</sequence>
<feature type="chain" id="PRO_5043578988" evidence="1">
    <location>
        <begin position="19"/>
        <end position="108"/>
    </location>
</feature>
<dbReference type="KEGG" id="psti:SOO65_00305"/>
<keyword evidence="3" id="KW-1185">Reference proteome</keyword>
<reference evidence="2 3" key="1">
    <citation type="submission" date="2023-11" db="EMBL/GenBank/DDBJ databases">
        <title>Peredibacter starrii A3.12.</title>
        <authorList>
            <person name="Mitchell R.J."/>
        </authorList>
    </citation>
    <scope>NUCLEOTIDE SEQUENCE [LARGE SCALE GENOMIC DNA]</scope>
    <source>
        <strain evidence="2 3">A3.12</strain>
    </source>
</reference>
<feature type="signal peptide" evidence="1">
    <location>
        <begin position="1"/>
        <end position="18"/>
    </location>
</feature>
<gene>
    <name evidence="2" type="ORF">SOO65_00305</name>
</gene>